<evidence type="ECO:0000313" key="2">
    <source>
        <dbReference type="Proteomes" id="UP001058682"/>
    </source>
</evidence>
<protein>
    <submittedName>
        <fullName evidence="1">Uncharacterized protein</fullName>
    </submittedName>
</protein>
<reference evidence="1" key="1">
    <citation type="submission" date="2019-04" db="EMBL/GenBank/DDBJ databases">
        <title>Whole genome sequencing of oral phylogroup 2 treponemes.</title>
        <authorList>
            <person name="Chan Y."/>
            <person name="Zeng H.H."/>
            <person name="Yu X.L."/>
            <person name="Leung W.K."/>
            <person name="Watt R.M."/>
        </authorList>
    </citation>
    <scope>NUCLEOTIDE SEQUENCE</scope>
    <source>
        <strain evidence="1">OMZ 835</strain>
    </source>
</reference>
<evidence type="ECO:0000313" key="1">
    <source>
        <dbReference type="EMBL" id="UTY34943.1"/>
    </source>
</evidence>
<proteinExistence type="predicted"/>
<accession>A0AAE9MXK8</accession>
<dbReference type="AlphaFoldDB" id="A0AAE9MXK8"/>
<gene>
    <name evidence="1" type="ORF">E4N74_09625</name>
</gene>
<organism evidence="1 2">
    <name type="scientific">Treponema putidum</name>
    <dbReference type="NCBI Taxonomy" id="221027"/>
    <lineage>
        <taxon>Bacteria</taxon>
        <taxon>Pseudomonadati</taxon>
        <taxon>Spirochaetota</taxon>
        <taxon>Spirochaetia</taxon>
        <taxon>Spirochaetales</taxon>
        <taxon>Treponemataceae</taxon>
        <taxon>Treponema</taxon>
    </lineage>
</organism>
<sequence>MAGCCLENGQYIFLDANMNTSRIKFLKDGKFEAASGITNYTGIWKQKTKTKQTEYFFNFQIHEKKHVDPSNTIGIPFDKAFEQNLKNTAILKLTVNEIKLYSKDGELLLNFIRL</sequence>
<dbReference type="EMBL" id="CP038804">
    <property type="protein sequence ID" value="UTY34943.1"/>
    <property type="molecule type" value="Genomic_DNA"/>
</dbReference>
<dbReference type="Proteomes" id="UP001058682">
    <property type="component" value="Chromosome"/>
</dbReference>
<name>A0AAE9MXK8_9SPIR</name>